<dbReference type="PROSITE" id="PS00135">
    <property type="entry name" value="TRYPSIN_SER"/>
    <property type="match status" value="1"/>
</dbReference>
<dbReference type="Gene3D" id="2.40.10.10">
    <property type="entry name" value="Trypsin-like serine proteases"/>
    <property type="match status" value="3"/>
</dbReference>
<keyword evidence="5" id="KW-1015">Disulfide bond</keyword>
<dbReference type="PRINTS" id="PR00722">
    <property type="entry name" value="CHYMOTRYPSIN"/>
</dbReference>
<keyword evidence="3 6" id="KW-0378">Hydrolase</keyword>
<dbReference type="InterPro" id="IPR001254">
    <property type="entry name" value="Trypsin_dom"/>
</dbReference>
<reference evidence="10" key="1">
    <citation type="submission" date="2018-11" db="EMBL/GenBank/DDBJ databases">
        <authorList>
            <person name="Alioto T."/>
            <person name="Alioto T."/>
        </authorList>
    </citation>
    <scope>NUCLEOTIDE SEQUENCE</scope>
</reference>
<comment type="caution">
    <text evidence="10">The sequence shown here is derived from an EMBL/GenBank/DDBJ whole genome shotgun (WGS) entry which is preliminary data.</text>
</comment>
<keyword evidence="8" id="KW-0732">Signal</keyword>
<evidence type="ECO:0000313" key="10">
    <source>
        <dbReference type="EMBL" id="VDI15097.1"/>
    </source>
</evidence>
<evidence type="ECO:0000256" key="1">
    <source>
        <dbReference type="ARBA" id="ARBA00007664"/>
    </source>
</evidence>
<name>A0A8B6D8M9_MYTGA</name>
<evidence type="ECO:0000256" key="2">
    <source>
        <dbReference type="ARBA" id="ARBA00022670"/>
    </source>
</evidence>
<gene>
    <name evidence="10" type="ORF">MGAL_10B008735</name>
</gene>
<feature type="domain" description="Peptidase S1" evidence="9">
    <location>
        <begin position="27"/>
        <end position="265"/>
    </location>
</feature>
<keyword evidence="10" id="KW-0472">Membrane</keyword>
<evidence type="ECO:0000256" key="3">
    <source>
        <dbReference type="ARBA" id="ARBA00022801"/>
    </source>
</evidence>
<keyword evidence="10" id="KW-0812">Transmembrane</keyword>
<dbReference type="InterPro" id="IPR001314">
    <property type="entry name" value="Peptidase_S1A"/>
</dbReference>
<evidence type="ECO:0000313" key="11">
    <source>
        <dbReference type="Proteomes" id="UP000596742"/>
    </source>
</evidence>
<evidence type="ECO:0000256" key="7">
    <source>
        <dbReference type="SAM" id="MobiDB-lite"/>
    </source>
</evidence>
<comment type="similarity">
    <text evidence="1">Belongs to the peptidase S1 family.</text>
</comment>
<dbReference type="OrthoDB" id="6281300at2759"/>
<evidence type="ECO:0000256" key="8">
    <source>
        <dbReference type="SAM" id="SignalP"/>
    </source>
</evidence>
<evidence type="ECO:0000259" key="9">
    <source>
        <dbReference type="PROSITE" id="PS50240"/>
    </source>
</evidence>
<accession>A0A8B6D8M9</accession>
<evidence type="ECO:0000256" key="4">
    <source>
        <dbReference type="ARBA" id="ARBA00022825"/>
    </source>
</evidence>
<dbReference type="InterPro" id="IPR033116">
    <property type="entry name" value="TRYPSIN_SER"/>
</dbReference>
<dbReference type="PROSITE" id="PS50240">
    <property type="entry name" value="TRYPSIN_DOM"/>
    <property type="match status" value="2"/>
</dbReference>
<evidence type="ECO:0000256" key="5">
    <source>
        <dbReference type="ARBA" id="ARBA00023157"/>
    </source>
</evidence>
<sequence>MYRAFIVSALVGFFMATVVSADTSVKIVNGDNANIEDYPWMVSIQFRINENDSFTHKCGGAILDKSWILTAAHCNMLYPGRPANDIRIQAGSSFLSQMKVKIPVKKYYEHEQFKPFVTGQLDNDLMLLQLRKPLRFGSTINKIDLDTEIGKNYTGELCTITGWGDTDVNAGGNMPDRLQVLNLPVVTNEHCGIAWRIPQTFWNNMICLQDKDKDSCRGDSGGPVICNNKLVGTLSYGNNSPCDGSYPSVHSRISAYLDWIKEIKSTRVLPKLCNYNSRKENSSTSPARLVKGEPNQSPWRFVVILKYNVVNEDCPWQVSIQVMRDGQFDQDCGGSIIDNRWILTAAHCYNKTHPRPLSETRVGAGSSTLSAMTEFRSVKKFHQHESYNNLKHYNDIMLIELRRPFRFGSTINKISLDNDVDSDYTGESCKVSGWGNTNEFGEHTYPDRLQATELTVISRESCASQWGEPDLSSDNTKLCAQEFRRDTCDADSGGPLACKAADSTYILVGATSNGPAICNGETPGIYTRISAYIDWIEKTKSKKGKGKNNTKGKKGKKDKKNNKNNKNNNNKKNRN</sequence>
<dbReference type="InterPro" id="IPR009003">
    <property type="entry name" value="Peptidase_S1_PA"/>
</dbReference>
<dbReference type="GO" id="GO:0004252">
    <property type="term" value="F:serine-type endopeptidase activity"/>
    <property type="evidence" value="ECO:0007669"/>
    <property type="project" value="InterPro"/>
</dbReference>
<dbReference type="EMBL" id="UYJE01002949">
    <property type="protein sequence ID" value="VDI15097.1"/>
    <property type="molecule type" value="Genomic_DNA"/>
</dbReference>
<feature type="chain" id="PRO_5032775431" evidence="8">
    <location>
        <begin position="22"/>
        <end position="575"/>
    </location>
</feature>
<dbReference type="AlphaFoldDB" id="A0A8B6D8M9"/>
<dbReference type="EC" id="3.4.21.-" evidence="10"/>
<dbReference type="InterPro" id="IPR043504">
    <property type="entry name" value="Peptidase_S1_PA_chymotrypsin"/>
</dbReference>
<organism evidence="10 11">
    <name type="scientific">Mytilus galloprovincialis</name>
    <name type="common">Mediterranean mussel</name>
    <dbReference type="NCBI Taxonomy" id="29158"/>
    <lineage>
        <taxon>Eukaryota</taxon>
        <taxon>Metazoa</taxon>
        <taxon>Spiralia</taxon>
        <taxon>Lophotrochozoa</taxon>
        <taxon>Mollusca</taxon>
        <taxon>Bivalvia</taxon>
        <taxon>Autobranchia</taxon>
        <taxon>Pteriomorphia</taxon>
        <taxon>Mytilida</taxon>
        <taxon>Mytiloidea</taxon>
        <taxon>Mytilidae</taxon>
        <taxon>Mytilinae</taxon>
        <taxon>Mytilus</taxon>
    </lineage>
</organism>
<dbReference type="FunFam" id="2.40.10.10:FF:000036">
    <property type="entry name" value="Trypsin beta"/>
    <property type="match status" value="2"/>
</dbReference>
<feature type="domain" description="Peptidase S1" evidence="9">
    <location>
        <begin position="289"/>
        <end position="541"/>
    </location>
</feature>
<feature type="signal peptide" evidence="8">
    <location>
        <begin position="1"/>
        <end position="21"/>
    </location>
</feature>
<dbReference type="CDD" id="cd00190">
    <property type="entry name" value="Tryp_SPc"/>
    <property type="match status" value="2"/>
</dbReference>
<dbReference type="SMART" id="SM00020">
    <property type="entry name" value="Tryp_SPc"/>
    <property type="match status" value="2"/>
</dbReference>
<feature type="region of interest" description="Disordered" evidence="7">
    <location>
        <begin position="540"/>
        <end position="575"/>
    </location>
</feature>
<keyword evidence="11" id="KW-1185">Reference proteome</keyword>
<dbReference type="Proteomes" id="UP000596742">
    <property type="component" value="Unassembled WGS sequence"/>
</dbReference>
<dbReference type="InterPro" id="IPR018114">
    <property type="entry name" value="TRYPSIN_HIS"/>
</dbReference>
<dbReference type="PANTHER" id="PTHR24276:SF91">
    <property type="entry name" value="AT26814P-RELATED"/>
    <property type="match status" value="1"/>
</dbReference>
<keyword evidence="2 6" id="KW-0645">Protease</keyword>
<evidence type="ECO:0000256" key="6">
    <source>
        <dbReference type="RuleBase" id="RU363034"/>
    </source>
</evidence>
<dbReference type="SUPFAM" id="SSF50494">
    <property type="entry name" value="Trypsin-like serine proteases"/>
    <property type="match status" value="2"/>
</dbReference>
<dbReference type="GO" id="GO:0006508">
    <property type="term" value="P:proteolysis"/>
    <property type="evidence" value="ECO:0007669"/>
    <property type="project" value="UniProtKB-KW"/>
</dbReference>
<protein>
    <submittedName>
        <fullName evidence="10">Transmembrane protease serine 9</fullName>
        <ecNumber evidence="10">3.4.21.-</ecNumber>
    </submittedName>
</protein>
<dbReference type="PANTHER" id="PTHR24276">
    <property type="entry name" value="POLYSERASE-RELATED"/>
    <property type="match status" value="1"/>
</dbReference>
<proteinExistence type="inferred from homology"/>
<dbReference type="InterPro" id="IPR050430">
    <property type="entry name" value="Peptidase_S1"/>
</dbReference>
<dbReference type="Pfam" id="PF00089">
    <property type="entry name" value="Trypsin"/>
    <property type="match status" value="2"/>
</dbReference>
<dbReference type="FunFam" id="2.40.10.10:FF:000068">
    <property type="entry name" value="transmembrane protease serine 2"/>
    <property type="match status" value="2"/>
</dbReference>
<keyword evidence="4 6" id="KW-0720">Serine protease</keyword>
<dbReference type="PROSITE" id="PS00134">
    <property type="entry name" value="TRYPSIN_HIS"/>
    <property type="match status" value="2"/>
</dbReference>